<proteinExistence type="predicted"/>
<dbReference type="AlphaFoldDB" id="A0A8H6NUT5"/>
<feature type="domain" description="Myb-like DNA-binding" evidence="2">
    <location>
        <begin position="9"/>
        <end position="56"/>
    </location>
</feature>
<organism evidence="3 4">
    <name type="scientific">Colletotrichum musicola</name>
    <dbReference type="NCBI Taxonomy" id="2175873"/>
    <lineage>
        <taxon>Eukaryota</taxon>
        <taxon>Fungi</taxon>
        <taxon>Dikarya</taxon>
        <taxon>Ascomycota</taxon>
        <taxon>Pezizomycotina</taxon>
        <taxon>Sordariomycetes</taxon>
        <taxon>Hypocreomycetidae</taxon>
        <taxon>Glomerellales</taxon>
        <taxon>Glomerellaceae</taxon>
        <taxon>Colletotrichum</taxon>
        <taxon>Colletotrichum orchidearum species complex</taxon>
    </lineage>
</organism>
<sequence>MATVGTDAEGQVTFLVQCIKYSNNGRVDFDSVAKELNIASKAAAAKRFERLLKGYGMKPSDLQKPGGAATLPTTQSPAGTPKTPAKNAGKATPKTKSTGKRSAAAESPTSNIKRAKHAASHPALTSYKDEDDEEEQEEFKVKKETKGDGASATIGSCDEYPRGDDRDDDDVQLLYVVEKTKGCPIHDYAEYQGHHSVSVASDTNTESSTQMQPAELTSSRQ</sequence>
<feature type="compositionally biased region" description="Basic and acidic residues" evidence="1">
    <location>
        <begin position="138"/>
        <end position="147"/>
    </location>
</feature>
<feature type="region of interest" description="Disordered" evidence="1">
    <location>
        <begin position="194"/>
        <end position="221"/>
    </location>
</feature>
<evidence type="ECO:0000313" key="3">
    <source>
        <dbReference type="EMBL" id="KAF6842944.1"/>
    </source>
</evidence>
<name>A0A8H6NUT5_9PEZI</name>
<accession>A0A8H6NUT5</accession>
<evidence type="ECO:0000259" key="2">
    <source>
        <dbReference type="Pfam" id="PF22980"/>
    </source>
</evidence>
<evidence type="ECO:0000313" key="4">
    <source>
        <dbReference type="Proteomes" id="UP000639643"/>
    </source>
</evidence>
<protein>
    <recommendedName>
        <fullName evidence="2">Myb-like DNA-binding domain-containing protein</fullName>
    </recommendedName>
</protein>
<dbReference type="InterPro" id="IPR054505">
    <property type="entry name" value="Myb_DNA-bind_8"/>
</dbReference>
<keyword evidence="4" id="KW-1185">Reference proteome</keyword>
<dbReference type="Pfam" id="PF22980">
    <property type="entry name" value="Myb_DNA-bind_8"/>
    <property type="match status" value="1"/>
</dbReference>
<feature type="compositionally biased region" description="Polar residues" evidence="1">
    <location>
        <begin position="198"/>
        <end position="221"/>
    </location>
</feature>
<dbReference type="Proteomes" id="UP000639643">
    <property type="component" value="Unassembled WGS sequence"/>
</dbReference>
<evidence type="ECO:0000256" key="1">
    <source>
        <dbReference type="SAM" id="MobiDB-lite"/>
    </source>
</evidence>
<dbReference type="EMBL" id="WIGM01000055">
    <property type="protein sequence ID" value="KAF6842944.1"/>
    <property type="molecule type" value="Genomic_DNA"/>
</dbReference>
<feature type="region of interest" description="Disordered" evidence="1">
    <location>
        <begin position="58"/>
        <end position="169"/>
    </location>
</feature>
<comment type="caution">
    <text evidence="3">The sequence shown here is derived from an EMBL/GenBank/DDBJ whole genome shotgun (WGS) entry which is preliminary data.</text>
</comment>
<reference evidence="3" key="1">
    <citation type="journal article" date="2020" name="Phytopathology">
        <title>Genome Sequence Resources of Colletotrichum truncatum, C. plurivorum, C. musicola, and C. sojae: Four Species Pathogenic to Soybean (Glycine max).</title>
        <authorList>
            <person name="Rogerio F."/>
            <person name="Boufleur T.R."/>
            <person name="Ciampi-Guillardi M."/>
            <person name="Sukno S.A."/>
            <person name="Thon M.R."/>
            <person name="Massola Junior N.S."/>
            <person name="Baroncelli R."/>
        </authorList>
    </citation>
    <scope>NUCLEOTIDE SEQUENCE</scope>
    <source>
        <strain evidence="3">LFN0074</strain>
    </source>
</reference>
<gene>
    <name evidence="3" type="ORF">CMUS01_02600</name>
</gene>
<dbReference type="OrthoDB" id="5353914at2759"/>